<reference evidence="1" key="1">
    <citation type="submission" date="2023-06" db="EMBL/GenBank/DDBJ databases">
        <title>Multi-omics analyses reveal the molecular pathogenesis toolkit of Lasiodiplodia hormozganensis, a cross-kingdom pathogen.</title>
        <authorList>
            <person name="Felix C."/>
            <person name="Meneses R."/>
            <person name="Goncalves M.F.M."/>
            <person name="Tilleman L."/>
            <person name="Duarte A.S."/>
            <person name="Jorrin-Novo J.V."/>
            <person name="Van De Peer Y."/>
            <person name="Deforce D."/>
            <person name="Van Nieuwerburgh F."/>
            <person name="Esteves A.C."/>
            <person name="Alves A."/>
        </authorList>
    </citation>
    <scope>NUCLEOTIDE SEQUENCE</scope>
    <source>
        <strain evidence="1">CBS 339.90</strain>
    </source>
</reference>
<proteinExistence type="predicted"/>
<comment type="caution">
    <text evidence="1">The sequence shown here is derived from an EMBL/GenBank/DDBJ whole genome shotgun (WGS) entry which is preliminary data.</text>
</comment>
<evidence type="ECO:0000313" key="1">
    <source>
        <dbReference type="EMBL" id="KAK0638165.1"/>
    </source>
</evidence>
<gene>
    <name evidence="1" type="ORF">DIS24_g10091</name>
</gene>
<evidence type="ECO:0000313" key="2">
    <source>
        <dbReference type="Proteomes" id="UP001175001"/>
    </source>
</evidence>
<accession>A0AA40CH69</accession>
<protein>
    <submittedName>
        <fullName evidence="1">Uncharacterized protein</fullName>
    </submittedName>
</protein>
<keyword evidence="2" id="KW-1185">Reference proteome</keyword>
<organism evidence="1 2">
    <name type="scientific">Lasiodiplodia hormozganensis</name>
    <dbReference type="NCBI Taxonomy" id="869390"/>
    <lineage>
        <taxon>Eukaryota</taxon>
        <taxon>Fungi</taxon>
        <taxon>Dikarya</taxon>
        <taxon>Ascomycota</taxon>
        <taxon>Pezizomycotina</taxon>
        <taxon>Dothideomycetes</taxon>
        <taxon>Dothideomycetes incertae sedis</taxon>
        <taxon>Botryosphaeriales</taxon>
        <taxon>Botryosphaeriaceae</taxon>
        <taxon>Lasiodiplodia</taxon>
    </lineage>
</organism>
<dbReference type="EMBL" id="JAUJDW010000101">
    <property type="protein sequence ID" value="KAK0638165.1"/>
    <property type="molecule type" value="Genomic_DNA"/>
</dbReference>
<dbReference type="AlphaFoldDB" id="A0AA40CH69"/>
<dbReference type="Proteomes" id="UP001175001">
    <property type="component" value="Unassembled WGS sequence"/>
</dbReference>
<name>A0AA40CH69_9PEZI</name>
<sequence>MHEGSSTEEVQAKGRERVYLRADDGCAHMCHEYDNQCLEEIIAYIVEILKRSNDPRRPPGRDKMFRLFNPKKSNFPVYL</sequence>